<dbReference type="Gene3D" id="2.70.70.10">
    <property type="entry name" value="Glucose Permease (Domain IIA)"/>
    <property type="match status" value="1"/>
</dbReference>
<keyword evidence="5" id="KW-0378">Hydrolase</keyword>
<gene>
    <name evidence="5" type="ORF">SAMN04489750_0487</name>
</gene>
<dbReference type="GO" id="GO:0004222">
    <property type="term" value="F:metalloendopeptidase activity"/>
    <property type="evidence" value="ECO:0007669"/>
    <property type="project" value="TreeGrafter"/>
</dbReference>
<feature type="coiled-coil region" evidence="2">
    <location>
        <begin position="186"/>
        <end position="213"/>
    </location>
</feature>
<dbReference type="InterPro" id="IPR011055">
    <property type="entry name" value="Dup_hybrid_motif"/>
</dbReference>
<dbReference type="Pfam" id="PF01551">
    <property type="entry name" value="Peptidase_M23"/>
    <property type="match status" value="1"/>
</dbReference>
<dbReference type="InterPro" id="IPR016047">
    <property type="entry name" value="M23ase_b-sheet_dom"/>
</dbReference>
<evidence type="ECO:0000313" key="5">
    <source>
        <dbReference type="EMBL" id="SSA33214.1"/>
    </source>
</evidence>
<proteinExistence type="predicted"/>
<evidence type="ECO:0000256" key="2">
    <source>
        <dbReference type="SAM" id="Coils"/>
    </source>
</evidence>
<organism evidence="5 6">
    <name type="scientific">Branchiibius hedensis</name>
    <dbReference type="NCBI Taxonomy" id="672460"/>
    <lineage>
        <taxon>Bacteria</taxon>
        <taxon>Bacillati</taxon>
        <taxon>Actinomycetota</taxon>
        <taxon>Actinomycetes</taxon>
        <taxon>Micrococcales</taxon>
        <taxon>Dermacoccaceae</taxon>
        <taxon>Branchiibius</taxon>
    </lineage>
</organism>
<feature type="domain" description="M23ase beta-sheet core" evidence="4">
    <location>
        <begin position="335"/>
        <end position="433"/>
    </location>
</feature>
<keyword evidence="2" id="KW-0175">Coiled coil</keyword>
<dbReference type="SUPFAM" id="SSF51261">
    <property type="entry name" value="Duplicated hybrid motif"/>
    <property type="match status" value="1"/>
</dbReference>
<dbReference type="InterPro" id="IPR050570">
    <property type="entry name" value="Cell_wall_metabolism_enzyme"/>
</dbReference>
<evidence type="ECO:0000259" key="4">
    <source>
        <dbReference type="Pfam" id="PF01551"/>
    </source>
</evidence>
<feature type="chain" id="PRO_5016072462" evidence="3">
    <location>
        <begin position="34"/>
        <end position="438"/>
    </location>
</feature>
<evidence type="ECO:0000256" key="1">
    <source>
        <dbReference type="ARBA" id="ARBA00022729"/>
    </source>
</evidence>
<keyword evidence="1 3" id="KW-0732">Signal</keyword>
<keyword evidence="6" id="KW-1185">Reference proteome</keyword>
<reference evidence="6" key="1">
    <citation type="submission" date="2016-10" db="EMBL/GenBank/DDBJ databases">
        <authorList>
            <person name="Varghese N."/>
            <person name="Submissions S."/>
        </authorList>
    </citation>
    <scope>NUCLEOTIDE SEQUENCE [LARGE SCALE GENOMIC DNA]</scope>
    <source>
        <strain evidence="6">DSM 22951</strain>
    </source>
</reference>
<dbReference type="CDD" id="cd12797">
    <property type="entry name" value="M23_peptidase"/>
    <property type="match status" value="1"/>
</dbReference>
<dbReference type="EMBL" id="UESZ01000001">
    <property type="protein sequence ID" value="SSA33214.1"/>
    <property type="molecule type" value="Genomic_DNA"/>
</dbReference>
<dbReference type="PANTHER" id="PTHR21666">
    <property type="entry name" value="PEPTIDASE-RELATED"/>
    <property type="match status" value="1"/>
</dbReference>
<dbReference type="AlphaFoldDB" id="A0A2Y8ZN37"/>
<name>A0A2Y8ZN37_9MICO</name>
<evidence type="ECO:0000256" key="3">
    <source>
        <dbReference type="SAM" id="SignalP"/>
    </source>
</evidence>
<feature type="signal peptide" evidence="3">
    <location>
        <begin position="1"/>
        <end position="33"/>
    </location>
</feature>
<accession>A0A2Y8ZN37</accession>
<evidence type="ECO:0000313" key="6">
    <source>
        <dbReference type="Proteomes" id="UP000250028"/>
    </source>
</evidence>
<dbReference type="PANTHER" id="PTHR21666:SF289">
    <property type="entry name" value="L-ALA--D-GLU ENDOPEPTIDASE"/>
    <property type="match status" value="1"/>
</dbReference>
<dbReference type="OrthoDB" id="5496837at2"/>
<sequence length="438" mass="46023">MRGKGVLGMRTVRTGLVTVTLLGTLAMGTHAYADDPDAQKRKVDQHISQLQDDLDDTSAALIAANNKLAATNAKVAAATKTLQDKQAEVVAAQNNERDIAAQLQIADANEAQGKADLSANAAAQTKTRALVGGIARQSYMSGGLGSLGLTLNLLTSNDSTDLTVADVVMRQQGSVLSDLTSQRAAQQAAQDRISAAKRRVAQLKIDADNALTRANTARDAATKARNDLVALQKTQSQQKADLEKQKTAELANLKQEKAESDRLSKVLAARAAAARAAAAKNASLRAQAAANARQQAAAQSSGDTSGLFLTPPMPVSTIRSGFGMRLNPVLHIWLMHEGDDFPFPCGTPVYAAAAGTVISTSYDPVAGNHVVIDHGLVGSVDLGTWYAHLSRFATKPGVRVTKGQLIGYSGTTGRSTGCHLHFAVMEDGRAVNPLTWLT</sequence>
<protein>
    <submittedName>
        <fullName evidence="5">Murein DD-endopeptidase MepM and murein hydrolase activator NlpD, contain LysM domain</fullName>
    </submittedName>
</protein>
<dbReference type="RefSeq" id="WP_109683939.1">
    <property type="nucleotide sequence ID" value="NZ_QGDN01000001.1"/>
</dbReference>
<dbReference type="Proteomes" id="UP000250028">
    <property type="component" value="Unassembled WGS sequence"/>
</dbReference>
<feature type="coiled-coil region" evidence="2">
    <location>
        <begin position="47"/>
        <end position="95"/>
    </location>
</feature>